<keyword evidence="4" id="KW-0689">Ribosomal protein</keyword>
<evidence type="ECO:0000313" key="10">
    <source>
        <dbReference type="Proteomes" id="UP000230027"/>
    </source>
</evidence>
<evidence type="ECO:0000313" key="9">
    <source>
        <dbReference type="EMBL" id="PIZ64737.1"/>
    </source>
</evidence>
<protein>
    <recommendedName>
        <fullName evidence="6">Large ribosomal subunit protein uL1</fullName>
    </recommendedName>
    <alternativeName>
        <fullName evidence="7">50S ribosomal protein L1</fullName>
    </alternativeName>
</protein>
<dbReference type="SUPFAM" id="SSF56808">
    <property type="entry name" value="Ribosomal protein L1"/>
    <property type="match status" value="1"/>
</dbReference>
<dbReference type="EMBL" id="PFOD01000071">
    <property type="protein sequence ID" value="PIZ64737.1"/>
    <property type="molecule type" value="Genomic_DNA"/>
</dbReference>
<evidence type="ECO:0000256" key="8">
    <source>
        <dbReference type="SAM" id="MobiDB-lite"/>
    </source>
</evidence>
<organism evidence="9 10">
    <name type="scientific">Candidatus Roizmanbacteria bacterium CG_4_10_14_0_2_um_filter_36_9</name>
    <dbReference type="NCBI Taxonomy" id="1974823"/>
    <lineage>
        <taxon>Bacteria</taxon>
        <taxon>Candidatus Roizmaniibacteriota</taxon>
    </lineage>
</organism>
<reference evidence="10" key="1">
    <citation type="submission" date="2017-09" db="EMBL/GenBank/DDBJ databases">
        <title>Depth-based differentiation of microbial function through sediment-hosted aquifers and enrichment of novel symbionts in the deep terrestrial subsurface.</title>
        <authorList>
            <person name="Probst A.J."/>
            <person name="Ladd B."/>
            <person name="Jarett J.K."/>
            <person name="Geller-Mcgrath D.E."/>
            <person name="Sieber C.M.K."/>
            <person name="Emerson J.B."/>
            <person name="Anantharaman K."/>
            <person name="Thomas B.C."/>
            <person name="Malmstrom R."/>
            <person name="Stieglmeier M."/>
            <person name="Klingl A."/>
            <person name="Woyke T."/>
            <person name="Ryan C.M."/>
            <person name="Banfield J.F."/>
        </authorList>
    </citation>
    <scope>NUCLEOTIDE SEQUENCE [LARGE SCALE GENOMIC DNA]</scope>
</reference>
<dbReference type="PANTHER" id="PTHR36427">
    <property type="entry name" value="54S RIBOSOMAL PROTEIN L1, MITOCHONDRIAL"/>
    <property type="match status" value="1"/>
</dbReference>
<comment type="similarity">
    <text evidence="1">Belongs to the universal ribosomal protein uL1 family.</text>
</comment>
<dbReference type="InterPro" id="IPR016095">
    <property type="entry name" value="Ribosomal_uL1_3-a/b-sand"/>
</dbReference>
<accession>A0A2M7U2W8</accession>
<dbReference type="GO" id="GO:0006417">
    <property type="term" value="P:regulation of translation"/>
    <property type="evidence" value="ECO:0007669"/>
    <property type="project" value="UniProtKB-KW"/>
</dbReference>
<dbReference type="PANTHER" id="PTHR36427:SF3">
    <property type="entry name" value="LARGE RIBOSOMAL SUBUNIT PROTEIN UL1M"/>
    <property type="match status" value="1"/>
</dbReference>
<gene>
    <name evidence="9" type="ORF">COY14_04050</name>
</gene>
<dbReference type="Gene3D" id="3.40.50.790">
    <property type="match status" value="1"/>
</dbReference>
<evidence type="ECO:0000256" key="1">
    <source>
        <dbReference type="ARBA" id="ARBA00010531"/>
    </source>
</evidence>
<feature type="compositionally biased region" description="Basic and acidic residues" evidence="8">
    <location>
        <begin position="18"/>
        <end position="41"/>
    </location>
</feature>
<comment type="caution">
    <text evidence="9">The sequence shown here is derived from an EMBL/GenBank/DDBJ whole genome shotgun (WGS) entry which is preliminary data.</text>
</comment>
<keyword evidence="5" id="KW-0687">Ribonucleoprotein</keyword>
<keyword evidence="2" id="KW-0678">Repressor</keyword>
<dbReference type="GO" id="GO:1990904">
    <property type="term" value="C:ribonucleoprotein complex"/>
    <property type="evidence" value="ECO:0007669"/>
    <property type="project" value="UniProtKB-KW"/>
</dbReference>
<evidence type="ECO:0000256" key="5">
    <source>
        <dbReference type="ARBA" id="ARBA00023274"/>
    </source>
</evidence>
<feature type="non-terminal residue" evidence="9">
    <location>
        <position position="172"/>
    </location>
</feature>
<dbReference type="InterPro" id="IPR023674">
    <property type="entry name" value="Ribosomal_uL1-like"/>
</dbReference>
<keyword evidence="3" id="KW-0810">Translation regulation</keyword>
<dbReference type="GO" id="GO:0005840">
    <property type="term" value="C:ribosome"/>
    <property type="evidence" value="ECO:0007669"/>
    <property type="project" value="UniProtKB-KW"/>
</dbReference>
<sequence length="172" mass="19669">MGKKRTRFIGIDEIEEKQKEESKLRADRKKAEKVEDKKPEPEVGAIKRPKKDLDSPKSKNNKTHGKNYNNAVKKIDLKKSYKLLDAVELLKKMKYSKFDESIEVHIRTTEDGLRGSVTFPHSIGRIVRVVIVDDKIIENIADGKLEFDVLISHPSYMPKLAKFARTLGPKGL</sequence>
<evidence type="ECO:0000256" key="2">
    <source>
        <dbReference type="ARBA" id="ARBA00022491"/>
    </source>
</evidence>
<dbReference type="AlphaFoldDB" id="A0A2M7U2W8"/>
<evidence type="ECO:0000256" key="4">
    <source>
        <dbReference type="ARBA" id="ARBA00022980"/>
    </source>
</evidence>
<dbReference type="Proteomes" id="UP000230027">
    <property type="component" value="Unassembled WGS sequence"/>
</dbReference>
<evidence type="ECO:0000256" key="6">
    <source>
        <dbReference type="ARBA" id="ARBA00035241"/>
    </source>
</evidence>
<proteinExistence type="inferred from homology"/>
<evidence type="ECO:0000256" key="3">
    <source>
        <dbReference type="ARBA" id="ARBA00022845"/>
    </source>
</evidence>
<feature type="region of interest" description="Disordered" evidence="8">
    <location>
        <begin position="18"/>
        <end position="69"/>
    </location>
</feature>
<dbReference type="Gene3D" id="6.10.20.140">
    <property type="entry name" value="50S ribosomal protein L1, Chain A, Domain 1"/>
    <property type="match status" value="1"/>
</dbReference>
<evidence type="ECO:0000256" key="7">
    <source>
        <dbReference type="ARBA" id="ARBA00035452"/>
    </source>
</evidence>
<name>A0A2M7U2W8_9BACT</name>